<dbReference type="Proteomes" id="UP001633002">
    <property type="component" value="Unassembled WGS sequence"/>
</dbReference>
<evidence type="ECO:0000313" key="2">
    <source>
        <dbReference type="Proteomes" id="UP001633002"/>
    </source>
</evidence>
<dbReference type="AlphaFoldDB" id="A0ABD3H120"/>
<dbReference type="EMBL" id="JBJQOH010000006">
    <property type="protein sequence ID" value="KAL3685230.1"/>
    <property type="molecule type" value="Genomic_DNA"/>
</dbReference>
<evidence type="ECO:0000313" key="1">
    <source>
        <dbReference type="EMBL" id="KAL3685230.1"/>
    </source>
</evidence>
<name>A0ABD3H120_9MARC</name>
<gene>
    <name evidence="1" type="ORF">R1sor_003252</name>
</gene>
<evidence type="ECO:0008006" key="3">
    <source>
        <dbReference type="Google" id="ProtNLM"/>
    </source>
</evidence>
<reference evidence="1 2" key="1">
    <citation type="submission" date="2024-09" db="EMBL/GenBank/DDBJ databases">
        <title>Chromosome-scale assembly of Riccia sorocarpa.</title>
        <authorList>
            <person name="Paukszto L."/>
        </authorList>
    </citation>
    <scope>NUCLEOTIDE SEQUENCE [LARGE SCALE GENOMIC DNA]</scope>
    <source>
        <strain evidence="1">LP-2024</strain>
        <tissue evidence="1">Aerial parts of the thallus</tissue>
    </source>
</reference>
<organism evidence="1 2">
    <name type="scientific">Riccia sorocarpa</name>
    <dbReference type="NCBI Taxonomy" id="122646"/>
    <lineage>
        <taxon>Eukaryota</taxon>
        <taxon>Viridiplantae</taxon>
        <taxon>Streptophyta</taxon>
        <taxon>Embryophyta</taxon>
        <taxon>Marchantiophyta</taxon>
        <taxon>Marchantiopsida</taxon>
        <taxon>Marchantiidae</taxon>
        <taxon>Marchantiales</taxon>
        <taxon>Ricciaceae</taxon>
        <taxon>Riccia</taxon>
    </lineage>
</organism>
<accession>A0ABD3H120</accession>
<comment type="caution">
    <text evidence="1">The sequence shown here is derived from an EMBL/GenBank/DDBJ whole genome shotgun (WGS) entry which is preliminary data.</text>
</comment>
<keyword evidence="2" id="KW-1185">Reference proteome</keyword>
<proteinExistence type="predicted"/>
<protein>
    <recommendedName>
        <fullName evidence="3">F-box protein</fullName>
    </recommendedName>
</protein>
<sequence>MLTDTSFYTDHSSLKWVDGDTDHSILKWVDGDIDAEHLQLEQSHVDAVCFLTCLQSTSEADAYALVNFELNRLCTLPPLGDLPFGNFNDFDHAGFEEGLLLLERAEGIHGDDSVLDKYELDRFLFNPLSKWFMKLPDVPKNKGNAEDHLRMFMAVEKEIVTVVAVGFHSFWRTEFPRILIWHQGSQDWVQINVFDPPSPILPVDNPVFSSLTTNVVYVGGELFLHVGTHEGVLGDILFIRNVDEPSVFILCNFQTKQWCRYYAKDLVHADTSADSYHVISLWSPKRYDSRQIAPSVR</sequence>